<dbReference type="STRING" id="454171.CP488_00100"/>
<dbReference type="GO" id="GO:0005886">
    <property type="term" value="C:plasma membrane"/>
    <property type="evidence" value="ECO:0007669"/>
    <property type="project" value="UniProtKB-SubCell"/>
</dbReference>
<dbReference type="PATRIC" id="fig|1303518.3.peg.1072"/>
<dbReference type="eggNOG" id="COG3808">
    <property type="taxonomic scope" value="Bacteria"/>
</dbReference>
<dbReference type="RefSeq" id="WP_016482427.1">
    <property type="nucleotide sequence ID" value="NC_021487.1"/>
</dbReference>
<dbReference type="Pfam" id="PF03030">
    <property type="entry name" value="H_PPase"/>
    <property type="match status" value="1"/>
</dbReference>
<dbReference type="KEGG" id="ccz:CCALI_01056"/>
<feature type="transmembrane region" description="Helical" evidence="9">
    <location>
        <begin position="134"/>
        <end position="158"/>
    </location>
</feature>
<dbReference type="HAMAP" id="MF_01129">
    <property type="entry name" value="PPase_energized_pump"/>
    <property type="match status" value="1"/>
</dbReference>
<feature type="transmembrane region" description="Helical" evidence="9">
    <location>
        <begin position="784"/>
        <end position="803"/>
    </location>
</feature>
<evidence type="ECO:0000313" key="11">
    <source>
        <dbReference type="Proteomes" id="UP000014227"/>
    </source>
</evidence>
<keyword evidence="7 9" id="KW-0406">Ion transport</keyword>
<comment type="caution">
    <text evidence="9">Lacks conserved residue(s) required for the propagation of feature annotation.</text>
</comment>
<keyword evidence="9" id="KW-0375">Hydrogen ion transport</keyword>
<dbReference type="PANTHER" id="PTHR31998">
    <property type="entry name" value="K(+)-INSENSITIVE PYROPHOSPHATE-ENERGIZED PROTON PUMP"/>
    <property type="match status" value="1"/>
</dbReference>
<gene>
    <name evidence="9" type="primary">hppA</name>
    <name evidence="10" type="ORF">CCALI_01056</name>
</gene>
<comment type="similarity">
    <text evidence="9">Belongs to the H(+)-translocating pyrophosphatase (TC 3.A.10) family. K(+)-insensitive subfamily.</text>
</comment>
<dbReference type="GO" id="GO:0000287">
    <property type="term" value="F:magnesium ion binding"/>
    <property type="evidence" value="ECO:0007669"/>
    <property type="project" value="UniProtKB-UniRule"/>
</dbReference>
<dbReference type="GO" id="GO:0012505">
    <property type="term" value="C:endomembrane system"/>
    <property type="evidence" value="ECO:0007669"/>
    <property type="project" value="UniProtKB-SubCell"/>
</dbReference>
<feature type="transmembrane region" description="Helical" evidence="9">
    <location>
        <begin position="210"/>
        <end position="228"/>
    </location>
</feature>
<evidence type="ECO:0000256" key="8">
    <source>
        <dbReference type="ARBA" id="ARBA00023136"/>
    </source>
</evidence>
<feature type="transmembrane region" description="Helical" evidence="9">
    <location>
        <begin position="105"/>
        <end position="122"/>
    </location>
</feature>
<feature type="transmembrane region" description="Helical" evidence="9">
    <location>
        <begin position="557"/>
        <end position="576"/>
    </location>
</feature>
<feature type="transmembrane region" description="Helical" evidence="9">
    <location>
        <begin position="51"/>
        <end position="70"/>
    </location>
</feature>
<evidence type="ECO:0000256" key="9">
    <source>
        <dbReference type="HAMAP-Rule" id="MF_01129"/>
    </source>
</evidence>
<feature type="transmembrane region" description="Helical" evidence="9">
    <location>
        <begin position="288"/>
        <end position="308"/>
    </location>
</feature>
<keyword evidence="8 9" id="KW-0472">Membrane</keyword>
<dbReference type="HOGENOM" id="CLU_008743_3_1_0"/>
<keyword evidence="9" id="KW-1003">Cell membrane</keyword>
<comment type="catalytic activity">
    <reaction evidence="9">
        <text>diphosphate + H2O + H(+)(in) = 2 phosphate + 2 H(+)(out)</text>
        <dbReference type="Rhea" id="RHEA:13973"/>
        <dbReference type="ChEBI" id="CHEBI:15377"/>
        <dbReference type="ChEBI" id="CHEBI:15378"/>
        <dbReference type="ChEBI" id="CHEBI:33019"/>
        <dbReference type="ChEBI" id="CHEBI:43474"/>
        <dbReference type="EC" id="7.1.3.1"/>
    </reaction>
</comment>
<keyword evidence="4 9" id="KW-0460">Magnesium</keyword>
<dbReference type="OrthoDB" id="9808652at2"/>
<evidence type="ECO:0000256" key="7">
    <source>
        <dbReference type="ARBA" id="ARBA00023065"/>
    </source>
</evidence>
<dbReference type="EC" id="7.1.3.1" evidence="9"/>
<dbReference type="GO" id="GO:0009678">
    <property type="term" value="F:diphosphate hydrolysis-driven proton transmembrane transporter activity"/>
    <property type="evidence" value="ECO:0007669"/>
    <property type="project" value="UniProtKB-UniRule"/>
</dbReference>
<feature type="transmembrane region" description="Helical" evidence="9">
    <location>
        <begin position="482"/>
        <end position="503"/>
    </location>
</feature>
<evidence type="ECO:0000256" key="1">
    <source>
        <dbReference type="ARBA" id="ARBA00004127"/>
    </source>
</evidence>
<evidence type="ECO:0000256" key="6">
    <source>
        <dbReference type="ARBA" id="ARBA00022989"/>
    </source>
</evidence>
<dbReference type="NCBIfam" id="TIGR01104">
    <property type="entry name" value="V_PPase"/>
    <property type="match status" value="1"/>
</dbReference>
<reference evidence="11" key="1">
    <citation type="submission" date="2013-03" db="EMBL/GenBank/DDBJ databases">
        <title>Genome sequence of Chthonomonas calidirosea, the first sequenced genome from the Armatimonadetes phylum (formally candidate division OP10).</title>
        <authorList>
            <person name="Lee K.C.Y."/>
            <person name="Morgan X.C."/>
            <person name="Dunfield P.F."/>
            <person name="Tamas I."/>
            <person name="Houghton K.M."/>
            <person name="Vyssotski M."/>
            <person name="Ryan J.L.J."/>
            <person name="Lagutin K."/>
            <person name="McDonald I.R."/>
            <person name="Stott M.B."/>
        </authorList>
    </citation>
    <scope>NUCLEOTIDE SEQUENCE [LARGE SCALE GENOMIC DNA]</scope>
    <source>
        <strain evidence="11">DSM 23976 / ICMP 18418 / T49</strain>
    </source>
</reference>
<evidence type="ECO:0000313" key="10">
    <source>
        <dbReference type="EMBL" id="CCW34878.1"/>
    </source>
</evidence>
<dbReference type="GO" id="GO:0004427">
    <property type="term" value="F:inorganic diphosphate phosphatase activity"/>
    <property type="evidence" value="ECO:0007669"/>
    <property type="project" value="UniProtKB-UniRule"/>
</dbReference>
<dbReference type="EMBL" id="HF951689">
    <property type="protein sequence ID" value="CCW34878.1"/>
    <property type="molecule type" value="Genomic_DNA"/>
</dbReference>
<dbReference type="AlphaFoldDB" id="S0ETR2"/>
<comment type="cofactor">
    <cofactor evidence="9">
        <name>Mg(2+)</name>
        <dbReference type="ChEBI" id="CHEBI:18420"/>
    </cofactor>
</comment>
<keyword evidence="6 9" id="KW-1133">Transmembrane helix</keyword>
<feature type="transmembrane region" description="Helical" evidence="9">
    <location>
        <begin position="398"/>
        <end position="420"/>
    </location>
</feature>
<dbReference type="Proteomes" id="UP000014227">
    <property type="component" value="Chromosome I"/>
</dbReference>
<feature type="transmembrane region" description="Helical" evidence="9">
    <location>
        <begin position="663"/>
        <end position="684"/>
    </location>
</feature>
<evidence type="ECO:0000256" key="3">
    <source>
        <dbReference type="ARBA" id="ARBA00022692"/>
    </source>
</evidence>
<protein>
    <recommendedName>
        <fullName evidence="9">K(+)-insensitive pyrophosphate-energized proton pump</fullName>
        <ecNumber evidence="9">7.1.3.1</ecNumber>
    </recommendedName>
    <alternativeName>
        <fullName evidence="9">Membrane-bound proton-translocating pyrophosphatase</fullName>
    </alternativeName>
    <alternativeName>
        <fullName evidence="9">Pyrophosphate-energized inorganic pyrophosphatase</fullName>
        <shortName evidence="9">H(+)-PPase</shortName>
    </alternativeName>
</protein>
<accession>S0ETR2</accession>
<keyword evidence="10" id="KW-0378">Hydrolase</keyword>
<feature type="transmembrane region" description="Helical" evidence="9">
    <location>
        <begin position="179"/>
        <end position="204"/>
    </location>
</feature>
<keyword evidence="11" id="KW-1185">Reference proteome</keyword>
<dbReference type="InterPro" id="IPR004131">
    <property type="entry name" value="PPase-energised_H-pump"/>
</dbReference>
<evidence type="ECO:0000256" key="5">
    <source>
        <dbReference type="ARBA" id="ARBA00022967"/>
    </source>
</evidence>
<evidence type="ECO:0000256" key="2">
    <source>
        <dbReference type="ARBA" id="ARBA00022448"/>
    </source>
</evidence>
<dbReference type="NCBIfam" id="NF001960">
    <property type="entry name" value="PRK00733.3-5"/>
    <property type="match status" value="1"/>
</dbReference>
<feature type="transmembrane region" description="Helical" evidence="9">
    <location>
        <begin position="359"/>
        <end position="378"/>
    </location>
</feature>
<sequence>MTEKYPFRRPEARSLGRLLVLILLVLLGSTRPAWASEAVSLPSFTSQETTIVFIALLAGIISLLAGAYWYRSVVRMSPGTERMEEVGRAIRDGALAYLMRQIKTMSVLVVVIAIGLFLLYKGQKALGYDLADAIGVAAFFVIGVLASYSAGFIGMKMATTANQRTANQARSTFRGALETAFRAGAVSGMFTVGLGLIGACLVFLIFKQKAMLVLVGFGFGGSLAALFMRVGGGIYTKAADVGADLVGKVEVGIPEDDPRNPATIADNVGDNVGDCAGMAADVFESYEVTLVAAIILGAAIISPDYWSADPTMRHSALMLVMYPLLVRAAGVFASIIGVLAVKGEDREDLDPMQPINRGFWVSTIAATILFGLASYLYFDRFNPTHTVTVPTEQAAQQYTWVPFFLCTFVGILLAIAIGWLTEYFTSTEKKPVTEIAYQSRTGPATMIISGFSFGMESSVWAVVAIAVTLVLALIIFSGNALLAGYGISLAGLGLLTTTGYILAMDTFGPITDNANGIFEMSGVLEEDKASGRFAGIAGLSGDRIVGRLDAVGNTTKALTKGFAIATAVIAAVSLFRSFMTDAKLLSLGIRLDVPEVFIGLLIGGAAPYLFSAFSINAVGRAAYQLIEEVRRQFREDPDIMAGKSRPDYARCVSIVTAAAQKELLGPGILAITLPILVGFGLGFADPEKGAAALGGYLAGAILSGQLLAVLLANAGGAWDNSKKKIEDGLFGGKGTDNHKAAVICDTVGDPFKDTAGPALNPLIKVMNLVSILIAGIVIQNISAAVRATICIVAVILLAGAILFSKRGSIVDRQEQVVGEPSERVRIETGGK</sequence>
<proteinExistence type="inferred from homology"/>
<comment type="subcellular location">
    <subcellularLocation>
        <location evidence="9">Cell membrane</location>
        <topology evidence="9">Multi-pass membrane protein</topology>
    </subcellularLocation>
    <subcellularLocation>
        <location evidence="1">Endomembrane system</location>
        <topology evidence="1">Multi-pass membrane protein</topology>
    </subcellularLocation>
</comment>
<keyword evidence="3 9" id="KW-0812">Transmembrane</keyword>
<dbReference type="InParanoid" id="S0ETR2"/>
<feature type="transmembrane region" description="Helical" evidence="9">
    <location>
        <begin position="690"/>
        <end position="714"/>
    </location>
</feature>
<organism evidence="10 11">
    <name type="scientific">Chthonomonas calidirosea (strain DSM 23976 / ICMP 18418 / T49)</name>
    <dbReference type="NCBI Taxonomy" id="1303518"/>
    <lineage>
        <taxon>Bacteria</taxon>
        <taxon>Bacillati</taxon>
        <taxon>Armatimonadota</taxon>
        <taxon>Chthonomonadia</taxon>
        <taxon>Chthonomonadales</taxon>
        <taxon>Chthonomonadaceae</taxon>
        <taxon>Chthonomonas</taxon>
    </lineage>
</organism>
<feature type="site" description="Determinant of potassium independence" evidence="9">
    <location>
        <position position="556"/>
    </location>
</feature>
<keyword evidence="5 9" id="KW-1278">Translocase</keyword>
<comment type="subunit">
    <text evidence="9">Homodimer.</text>
</comment>
<feature type="transmembrane region" description="Helical" evidence="9">
    <location>
        <begin position="761"/>
        <end position="778"/>
    </location>
</feature>
<feature type="transmembrane region" description="Helical" evidence="9">
    <location>
        <begin position="320"/>
        <end position="339"/>
    </location>
</feature>
<name>S0ETR2_CHTCT</name>
<keyword evidence="2 9" id="KW-0813">Transport</keyword>
<comment type="function">
    <text evidence="9">Proton pump that utilizes the energy of pyrophosphate hydrolysis as the driving force for proton movement across the membrane. Generates a proton motive force.</text>
</comment>
<dbReference type="PIRSF" id="PIRSF001265">
    <property type="entry name" value="H+-PPase"/>
    <property type="match status" value="1"/>
</dbReference>
<feature type="transmembrane region" description="Helical" evidence="9">
    <location>
        <begin position="458"/>
        <end position="476"/>
    </location>
</feature>
<feature type="transmembrane region" description="Helical" evidence="9">
    <location>
        <begin position="596"/>
        <end position="623"/>
    </location>
</feature>
<evidence type="ECO:0000256" key="4">
    <source>
        <dbReference type="ARBA" id="ARBA00022842"/>
    </source>
</evidence>